<comment type="similarity">
    <text evidence="1">Belongs to the UbiT family.</text>
</comment>
<dbReference type="HAMAP" id="MF_02231">
    <property type="entry name" value="UbiT"/>
    <property type="match status" value="1"/>
</dbReference>
<accession>A0A1Q8YJM9</accession>
<gene>
    <name evidence="1" type="primary">ubiT</name>
    <name evidence="3" type="ORF">BLL52_0510</name>
</gene>
<evidence type="ECO:0000259" key="2">
    <source>
        <dbReference type="Pfam" id="PF02036"/>
    </source>
</evidence>
<dbReference type="UniPathway" id="UPA00232"/>
<evidence type="ECO:0000256" key="1">
    <source>
        <dbReference type="HAMAP-Rule" id="MF_02231"/>
    </source>
</evidence>
<dbReference type="PANTHER" id="PTHR10094:SF25">
    <property type="entry name" value="SCP2 STEROL-BINDING DOMAIN-CONTAINING PROTEIN 1"/>
    <property type="match status" value="1"/>
</dbReference>
<keyword evidence="4" id="KW-1185">Reference proteome</keyword>
<dbReference type="InterPro" id="IPR003033">
    <property type="entry name" value="SCP2_sterol-bd_dom"/>
</dbReference>
<dbReference type="InterPro" id="IPR036527">
    <property type="entry name" value="SCP2_sterol-bd_dom_sf"/>
</dbReference>
<dbReference type="GO" id="GO:0006744">
    <property type="term" value="P:ubiquinone biosynthetic process"/>
    <property type="evidence" value="ECO:0007669"/>
    <property type="project" value="UniProtKB-UniRule"/>
</dbReference>
<reference evidence="3 4" key="1">
    <citation type="submission" date="2017-01" db="EMBL/GenBank/DDBJ databases">
        <title>Genome sequence of Rhodoferax antarcticus ANT.BR, a psychrophilic purple nonsulfur bacterium from an Antarctic microbial mat.</title>
        <authorList>
            <person name="Baker J."/>
            <person name="Riester C."/>
            <person name="Skinner B."/>
            <person name="Newell A."/>
            <person name="Swingley W."/>
            <person name="Madigan M."/>
            <person name="Jung D."/>
            <person name="Asao M."/>
            <person name="Chen M."/>
            <person name="Loughlin P."/>
            <person name="Pan H."/>
            <person name="Lin S."/>
            <person name="Li N."/>
            <person name="Shaw J."/>
            <person name="Prado M."/>
            <person name="Sherman C."/>
            <person name="Li X."/>
            <person name="Tang J."/>
            <person name="Blankenship R."/>
            <person name="Zhao T."/>
            <person name="Touchman J."/>
            <person name="Sattley M."/>
        </authorList>
    </citation>
    <scope>NUCLEOTIDE SEQUENCE [LARGE SCALE GENOMIC DNA]</scope>
    <source>
        <strain evidence="3 4">ANT.BR</strain>
    </source>
</reference>
<comment type="function">
    <text evidence="1">Required for O(2)-independent ubiquinone (coenzyme Q) biosynthesis. Likely functions as an accessory factor.</text>
</comment>
<dbReference type="Proteomes" id="UP000185911">
    <property type="component" value="Unassembled WGS sequence"/>
</dbReference>
<dbReference type="PANTHER" id="PTHR10094">
    <property type="entry name" value="STEROL CARRIER PROTEIN 2 SCP-2 FAMILY PROTEIN"/>
    <property type="match status" value="1"/>
</dbReference>
<comment type="pathway">
    <text evidence="1">Cofactor biosynthesis; ubiquinone biosynthesis.</text>
</comment>
<proteinExistence type="inferred from homology"/>
<evidence type="ECO:0000313" key="3">
    <source>
        <dbReference type="EMBL" id="OLP08222.1"/>
    </source>
</evidence>
<feature type="domain" description="SCP2" evidence="2">
    <location>
        <begin position="39"/>
        <end position="128"/>
    </location>
</feature>
<dbReference type="Pfam" id="PF02036">
    <property type="entry name" value="SCP2"/>
    <property type="match status" value="1"/>
</dbReference>
<protein>
    <recommendedName>
        <fullName evidence="1">Ubiquinone biosynthesis accessory factor UbiT</fullName>
    </recommendedName>
</protein>
<organism evidence="3 4">
    <name type="scientific">Rhodoferax antarcticus ANT.BR</name>
    <dbReference type="NCBI Taxonomy" id="1111071"/>
    <lineage>
        <taxon>Bacteria</taxon>
        <taxon>Pseudomonadati</taxon>
        <taxon>Pseudomonadota</taxon>
        <taxon>Betaproteobacteria</taxon>
        <taxon>Burkholderiales</taxon>
        <taxon>Comamonadaceae</taxon>
        <taxon>Rhodoferax</taxon>
    </lineage>
</organism>
<evidence type="ECO:0000313" key="4">
    <source>
        <dbReference type="Proteomes" id="UP000185911"/>
    </source>
</evidence>
<dbReference type="RefSeq" id="WP_075585108.1">
    <property type="nucleotide sequence ID" value="NZ_MSYM01000005.1"/>
</dbReference>
<dbReference type="Gene3D" id="3.30.1050.10">
    <property type="entry name" value="SCP2 sterol-binding domain"/>
    <property type="match status" value="1"/>
</dbReference>
<dbReference type="EMBL" id="MSYM01000005">
    <property type="protein sequence ID" value="OLP08222.1"/>
    <property type="molecule type" value="Genomic_DNA"/>
</dbReference>
<dbReference type="SUPFAM" id="SSF55718">
    <property type="entry name" value="SCP-like"/>
    <property type="match status" value="1"/>
</dbReference>
<dbReference type="InterPro" id="IPR016830">
    <property type="entry name" value="UbiT"/>
</dbReference>
<sequence length="164" mass="18211">MPAKPFVLPKPVGQMLGRLPPLPGSMLFVTALNLALAKQLAPDVTQMLLGKKLRLRVTDAQWAFDFEWKHGRFVAGKNTGAADLTISASAHDFVLLARRQEDPDTLFFSRRLAMEGDTELGLLVKNTIDAIELPVFNAAQLHPRHVMAQAREHLMARLAALRPR</sequence>
<dbReference type="STRING" id="81479.RA876_16580"/>
<dbReference type="GO" id="GO:0005829">
    <property type="term" value="C:cytosol"/>
    <property type="evidence" value="ECO:0007669"/>
    <property type="project" value="TreeGrafter"/>
</dbReference>
<keyword evidence="1" id="KW-0831">Ubiquinone biosynthesis</keyword>
<name>A0A1Q8YJM9_9BURK</name>
<comment type="caution">
    <text evidence="3">The sequence shown here is derived from an EMBL/GenBank/DDBJ whole genome shotgun (WGS) entry which is preliminary data.</text>
</comment>
<dbReference type="AlphaFoldDB" id="A0A1Q8YJM9"/>